<dbReference type="Gene3D" id="3.60.10.10">
    <property type="entry name" value="Endonuclease/exonuclease/phosphatase"/>
    <property type="match status" value="1"/>
</dbReference>
<accession>A0ABW6NRZ9</accession>
<evidence type="ECO:0000313" key="3">
    <source>
        <dbReference type="Proteomes" id="UP001601521"/>
    </source>
</evidence>
<sequence>MDTPATEPAQPEHVRVVSWNLWSKYGDWRQRRESVIATLSGLGADLIGLQEVWSDQDGNLAAYLADQLGMQYLWQPALPTAPGQTQIGNAILSRWPILEQAELQLPTPPNRDEGRKVLHALINGPAGTIPFFTTHLNAPFHQSAIRTRQAAALTNFVAARSHPHPFPPIITGDFNAEPDSDEIRLLLGKTSAPDMAETCFFDAWSFLDPTVPGWTWDRANPLVGTRGQPNTRIDYIFVGTSPTDIYNTAPASRGHVQSVFLAGNQADAEGTWPSDHAAVVADFSAHDQAPAAMSL</sequence>
<dbReference type="RefSeq" id="WP_387255164.1">
    <property type="nucleotide sequence ID" value="NZ_JBIALX010000019.1"/>
</dbReference>
<keyword evidence="2" id="KW-0255">Endonuclease</keyword>
<dbReference type="SUPFAM" id="SSF56219">
    <property type="entry name" value="DNase I-like"/>
    <property type="match status" value="1"/>
</dbReference>
<evidence type="ECO:0000259" key="1">
    <source>
        <dbReference type="Pfam" id="PF03372"/>
    </source>
</evidence>
<dbReference type="InterPro" id="IPR036691">
    <property type="entry name" value="Endo/exonu/phosph_ase_sf"/>
</dbReference>
<dbReference type="InterPro" id="IPR005135">
    <property type="entry name" value="Endo/exonuclease/phosphatase"/>
</dbReference>
<proteinExistence type="predicted"/>
<comment type="caution">
    <text evidence="2">The sequence shown here is derived from an EMBL/GenBank/DDBJ whole genome shotgun (WGS) entry which is preliminary data.</text>
</comment>
<dbReference type="PANTHER" id="PTHR14859:SF1">
    <property type="entry name" value="PGAP2-INTERACTING PROTEIN"/>
    <property type="match status" value="1"/>
</dbReference>
<evidence type="ECO:0000313" key="2">
    <source>
        <dbReference type="EMBL" id="MFF0457833.1"/>
    </source>
</evidence>
<reference evidence="2 3" key="1">
    <citation type="submission" date="2024-10" db="EMBL/GenBank/DDBJ databases">
        <title>The Natural Products Discovery Center: Release of the First 8490 Sequenced Strains for Exploring Actinobacteria Biosynthetic Diversity.</title>
        <authorList>
            <person name="Kalkreuter E."/>
            <person name="Kautsar S.A."/>
            <person name="Yang D."/>
            <person name="Bader C.D."/>
            <person name="Teijaro C.N."/>
            <person name="Fluegel L."/>
            <person name="Davis C.M."/>
            <person name="Simpson J.R."/>
            <person name="Lauterbach L."/>
            <person name="Steele A.D."/>
            <person name="Gui C."/>
            <person name="Meng S."/>
            <person name="Li G."/>
            <person name="Viehrig K."/>
            <person name="Ye F."/>
            <person name="Su P."/>
            <person name="Kiefer A.F."/>
            <person name="Nichols A."/>
            <person name="Cepeda A.J."/>
            <person name="Yan W."/>
            <person name="Fan B."/>
            <person name="Jiang Y."/>
            <person name="Adhikari A."/>
            <person name="Zheng C.-J."/>
            <person name="Schuster L."/>
            <person name="Cowan T.M."/>
            <person name="Smanski M.J."/>
            <person name="Chevrette M.G."/>
            <person name="De Carvalho L.P.S."/>
            <person name="Shen B."/>
        </authorList>
    </citation>
    <scope>NUCLEOTIDE SEQUENCE [LARGE SCALE GENOMIC DNA]</scope>
    <source>
        <strain evidence="2 3">NPDC004550</strain>
    </source>
</reference>
<feature type="domain" description="Endonuclease/exonuclease/phosphatase" evidence="1">
    <location>
        <begin position="17"/>
        <end position="276"/>
    </location>
</feature>
<keyword evidence="2" id="KW-0540">Nuclease</keyword>
<dbReference type="EMBL" id="JBIALX010000019">
    <property type="protein sequence ID" value="MFF0457833.1"/>
    <property type="molecule type" value="Genomic_DNA"/>
</dbReference>
<dbReference type="GO" id="GO:0004519">
    <property type="term" value="F:endonuclease activity"/>
    <property type="evidence" value="ECO:0007669"/>
    <property type="project" value="UniProtKB-KW"/>
</dbReference>
<dbReference type="InterPro" id="IPR051916">
    <property type="entry name" value="GPI-anchor_lipid_remodeler"/>
</dbReference>
<protein>
    <submittedName>
        <fullName evidence="2">Endonuclease/exonuclease/phosphatase family protein</fullName>
    </submittedName>
</protein>
<gene>
    <name evidence="2" type="ORF">ACFYTH_31120</name>
</gene>
<keyword evidence="2" id="KW-0378">Hydrolase</keyword>
<organism evidence="2 3">
    <name type="scientific">Nocardia africana</name>
    <dbReference type="NCBI Taxonomy" id="134964"/>
    <lineage>
        <taxon>Bacteria</taxon>
        <taxon>Bacillati</taxon>
        <taxon>Actinomycetota</taxon>
        <taxon>Actinomycetes</taxon>
        <taxon>Mycobacteriales</taxon>
        <taxon>Nocardiaceae</taxon>
        <taxon>Nocardia</taxon>
    </lineage>
</organism>
<dbReference type="PANTHER" id="PTHR14859">
    <property type="entry name" value="CALCOFLUOR WHITE HYPERSENSITIVE PROTEIN PRECURSOR"/>
    <property type="match status" value="1"/>
</dbReference>
<dbReference type="Pfam" id="PF03372">
    <property type="entry name" value="Exo_endo_phos"/>
    <property type="match status" value="1"/>
</dbReference>
<name>A0ABW6NRZ9_9NOCA</name>
<keyword evidence="3" id="KW-1185">Reference proteome</keyword>
<dbReference type="Proteomes" id="UP001601521">
    <property type="component" value="Unassembled WGS sequence"/>
</dbReference>